<reference evidence="14" key="2">
    <citation type="journal article" date="2021" name="PeerJ">
        <title>Extensive microbial diversity within the chicken gut microbiome revealed by metagenomics and culture.</title>
        <authorList>
            <person name="Gilroy R."/>
            <person name="Ravi A."/>
            <person name="Getino M."/>
            <person name="Pursley I."/>
            <person name="Horton D.L."/>
            <person name="Alikhan N.F."/>
            <person name="Baker D."/>
            <person name="Gharbi K."/>
            <person name="Hall N."/>
            <person name="Watson M."/>
            <person name="Adriaenssens E.M."/>
            <person name="Foster-Nyarko E."/>
            <person name="Jarju S."/>
            <person name="Secka A."/>
            <person name="Antonio M."/>
            <person name="Oren A."/>
            <person name="Chaudhuri R.R."/>
            <person name="La Ragione R."/>
            <person name="Hildebrand F."/>
            <person name="Pallen M.J."/>
        </authorList>
    </citation>
    <scope>NUCLEOTIDE SEQUENCE</scope>
    <source>
        <strain evidence="14">B1-20833</strain>
    </source>
</reference>
<dbReference type="Proteomes" id="UP000823661">
    <property type="component" value="Unassembled WGS sequence"/>
</dbReference>
<evidence type="ECO:0000256" key="9">
    <source>
        <dbReference type="ARBA" id="ARBA00023125"/>
    </source>
</evidence>
<dbReference type="GO" id="GO:0008408">
    <property type="term" value="F:3'-5' exonuclease activity"/>
    <property type="evidence" value="ECO:0007669"/>
    <property type="project" value="InterPro"/>
</dbReference>
<keyword evidence="8 10" id="KW-0239">DNA-directed DNA polymerase</keyword>
<evidence type="ECO:0000256" key="3">
    <source>
        <dbReference type="ARBA" id="ARBA00021035"/>
    </source>
</evidence>
<gene>
    <name evidence="14" type="primary">dnaN</name>
    <name evidence="14" type="ORF">IAC06_02850</name>
</gene>
<comment type="function">
    <text evidence="10">Confers DNA tethering and processivity to DNA polymerases and other proteins. Acts as a clamp, forming a ring around DNA (a reaction catalyzed by the clamp-loading complex) which diffuses in an ATP-independent manner freely and bidirectionally along dsDNA. Initially characterized for its ability to contact the catalytic subunit of DNA polymerase III (Pol III), a complex, multichain enzyme responsible for most of the replicative synthesis in bacteria; Pol III exhibits 3'-5' exonuclease proofreading activity. The beta chain is required for initiation of replication as well as for processivity of DNA replication.</text>
</comment>
<dbReference type="InterPro" id="IPR046938">
    <property type="entry name" value="DNA_clamp_sf"/>
</dbReference>
<evidence type="ECO:0000259" key="12">
    <source>
        <dbReference type="Pfam" id="PF02767"/>
    </source>
</evidence>
<reference evidence="14" key="1">
    <citation type="submission" date="2020-10" db="EMBL/GenBank/DDBJ databases">
        <authorList>
            <person name="Gilroy R."/>
        </authorList>
    </citation>
    <scope>NUCLEOTIDE SEQUENCE</scope>
    <source>
        <strain evidence="14">B1-20833</strain>
    </source>
</reference>
<dbReference type="Pfam" id="PF02768">
    <property type="entry name" value="DNA_pol3_beta_3"/>
    <property type="match status" value="1"/>
</dbReference>
<comment type="subcellular location">
    <subcellularLocation>
        <location evidence="1 10">Cytoplasm</location>
    </subcellularLocation>
</comment>
<keyword evidence="9" id="KW-0238">DNA-binding</keyword>
<keyword evidence="5 10" id="KW-0808">Transferase</keyword>
<dbReference type="InterPro" id="IPR001001">
    <property type="entry name" value="DNA_polIII_beta"/>
</dbReference>
<dbReference type="Gene3D" id="3.70.10.10">
    <property type="match status" value="1"/>
</dbReference>
<accession>A0A9D9ERJ5</accession>
<evidence type="ECO:0000256" key="8">
    <source>
        <dbReference type="ARBA" id="ARBA00022932"/>
    </source>
</evidence>
<evidence type="ECO:0000256" key="6">
    <source>
        <dbReference type="ARBA" id="ARBA00022695"/>
    </source>
</evidence>
<comment type="subunit">
    <text evidence="10">Forms a ring-shaped head-to-tail homodimer around DNA.</text>
</comment>
<evidence type="ECO:0000313" key="15">
    <source>
        <dbReference type="Proteomes" id="UP000823661"/>
    </source>
</evidence>
<dbReference type="Gene3D" id="3.10.150.10">
    <property type="entry name" value="DNA Polymerase III, subunit A, domain 2"/>
    <property type="match status" value="1"/>
</dbReference>
<dbReference type="SMART" id="SM00480">
    <property type="entry name" value="POL3Bc"/>
    <property type="match status" value="1"/>
</dbReference>
<dbReference type="InterPro" id="IPR022637">
    <property type="entry name" value="DNA_polIII_beta_cen"/>
</dbReference>
<keyword evidence="4 10" id="KW-0963">Cytoplasm</keyword>
<dbReference type="Pfam" id="PF00712">
    <property type="entry name" value="DNA_pol3_beta"/>
    <property type="match status" value="1"/>
</dbReference>
<dbReference type="GO" id="GO:0005737">
    <property type="term" value="C:cytoplasm"/>
    <property type="evidence" value="ECO:0007669"/>
    <property type="project" value="UniProtKB-SubCell"/>
</dbReference>
<comment type="similarity">
    <text evidence="2 10">Belongs to the beta sliding clamp family.</text>
</comment>
<dbReference type="InterPro" id="IPR022635">
    <property type="entry name" value="DNA_polIII_beta_C"/>
</dbReference>
<evidence type="ECO:0000256" key="10">
    <source>
        <dbReference type="PIRNR" id="PIRNR000804"/>
    </source>
</evidence>
<evidence type="ECO:0000256" key="5">
    <source>
        <dbReference type="ARBA" id="ARBA00022679"/>
    </source>
</evidence>
<evidence type="ECO:0000256" key="2">
    <source>
        <dbReference type="ARBA" id="ARBA00010752"/>
    </source>
</evidence>
<feature type="domain" description="DNA polymerase III beta sliding clamp N-terminal" evidence="11">
    <location>
        <begin position="1"/>
        <end position="119"/>
    </location>
</feature>
<dbReference type="InterPro" id="IPR022634">
    <property type="entry name" value="DNA_polIII_beta_N"/>
</dbReference>
<dbReference type="NCBIfam" id="TIGR00663">
    <property type="entry name" value="dnan"/>
    <property type="match status" value="1"/>
</dbReference>
<dbReference type="CDD" id="cd00140">
    <property type="entry name" value="beta_clamp"/>
    <property type="match status" value="1"/>
</dbReference>
<dbReference type="PIRSF" id="PIRSF000804">
    <property type="entry name" value="DNA_pol_III_b"/>
    <property type="match status" value="1"/>
</dbReference>
<evidence type="ECO:0000256" key="4">
    <source>
        <dbReference type="ARBA" id="ARBA00022490"/>
    </source>
</evidence>
<evidence type="ECO:0000256" key="1">
    <source>
        <dbReference type="ARBA" id="ARBA00004496"/>
    </source>
</evidence>
<dbReference type="SUPFAM" id="SSF55979">
    <property type="entry name" value="DNA clamp"/>
    <property type="match status" value="3"/>
</dbReference>
<feature type="domain" description="DNA polymerase III beta sliding clamp central" evidence="12">
    <location>
        <begin position="135"/>
        <end position="245"/>
    </location>
</feature>
<feature type="domain" description="DNA polymerase III beta sliding clamp C-terminal" evidence="13">
    <location>
        <begin position="248"/>
        <end position="361"/>
    </location>
</feature>
<dbReference type="GO" id="GO:0006271">
    <property type="term" value="P:DNA strand elongation involved in DNA replication"/>
    <property type="evidence" value="ECO:0007669"/>
    <property type="project" value="TreeGrafter"/>
</dbReference>
<dbReference type="GO" id="GO:0003677">
    <property type="term" value="F:DNA binding"/>
    <property type="evidence" value="ECO:0007669"/>
    <property type="project" value="UniProtKB-UniRule"/>
</dbReference>
<dbReference type="GO" id="GO:0009360">
    <property type="term" value="C:DNA polymerase III complex"/>
    <property type="evidence" value="ECO:0007669"/>
    <property type="project" value="InterPro"/>
</dbReference>
<dbReference type="GO" id="GO:0003887">
    <property type="term" value="F:DNA-directed DNA polymerase activity"/>
    <property type="evidence" value="ECO:0007669"/>
    <property type="project" value="UniProtKB-UniRule"/>
</dbReference>
<evidence type="ECO:0000259" key="11">
    <source>
        <dbReference type="Pfam" id="PF00712"/>
    </source>
</evidence>
<organism evidence="14 15">
    <name type="scientific">Candidatus Cryptobacteroides intestinavium</name>
    <dbReference type="NCBI Taxonomy" id="2840766"/>
    <lineage>
        <taxon>Bacteria</taxon>
        <taxon>Pseudomonadati</taxon>
        <taxon>Bacteroidota</taxon>
        <taxon>Bacteroidia</taxon>
        <taxon>Bacteroidales</taxon>
        <taxon>Candidatus Cryptobacteroides</taxon>
    </lineage>
</organism>
<dbReference type="EMBL" id="JADIMI010000022">
    <property type="protein sequence ID" value="MBO8451810.1"/>
    <property type="molecule type" value="Genomic_DNA"/>
</dbReference>
<protein>
    <recommendedName>
        <fullName evidence="3 10">Beta sliding clamp</fullName>
    </recommendedName>
</protein>
<dbReference type="AlphaFoldDB" id="A0A9D9ERJ5"/>
<keyword evidence="6 10" id="KW-0548">Nucleotidyltransferase</keyword>
<evidence type="ECO:0000313" key="14">
    <source>
        <dbReference type="EMBL" id="MBO8451810.1"/>
    </source>
</evidence>
<dbReference type="Pfam" id="PF02767">
    <property type="entry name" value="DNA_pol3_beta_2"/>
    <property type="match status" value="1"/>
</dbReference>
<proteinExistence type="inferred from homology"/>
<sequence length="374" mass="40934">MKFVISSSELLRGILAVSKAIPAKSALPILENFLFTLKGGTLEITASDTELTLKTEVEVESTAEEGQIAVPANHLSNLLKELPDQPLTIRTLNDTSFECAWTTGTSTLPYFPAVDYPDITTVDNGSAVTLDFPAQSLVDGISGTIYATADDEIRPVMNGILFDLDPEYTTLVASDSHKLICYTTKDVLAPEKASFILHKRPAGVLRSIIGKNTETVQVTFDTKTVMFRFDSTTMICLLVVGKYPKYRDVIPQNNSNVLKIDRIQLLNTVRRVSVCANKASNHIKFDLKTGSLEVSAQDLGFSIAAYEKLDCQYDGEELSIGFKSSFIIEILSNMNCTGLVIKFSDSKHAALIVPAEDEAESEKIFGIIMPIMIA</sequence>
<name>A0A9D9ERJ5_9BACT</name>
<dbReference type="PANTHER" id="PTHR30478">
    <property type="entry name" value="DNA POLYMERASE III SUBUNIT BETA"/>
    <property type="match status" value="1"/>
</dbReference>
<dbReference type="PANTHER" id="PTHR30478:SF0">
    <property type="entry name" value="BETA SLIDING CLAMP"/>
    <property type="match status" value="1"/>
</dbReference>
<evidence type="ECO:0000256" key="7">
    <source>
        <dbReference type="ARBA" id="ARBA00022705"/>
    </source>
</evidence>
<keyword evidence="7 10" id="KW-0235">DNA replication</keyword>
<evidence type="ECO:0000259" key="13">
    <source>
        <dbReference type="Pfam" id="PF02768"/>
    </source>
</evidence>
<comment type="caution">
    <text evidence="14">The sequence shown here is derived from an EMBL/GenBank/DDBJ whole genome shotgun (WGS) entry which is preliminary data.</text>
</comment>